<dbReference type="Gene3D" id="3.40.50.300">
    <property type="entry name" value="P-loop containing nucleotide triphosphate hydrolases"/>
    <property type="match status" value="1"/>
</dbReference>
<evidence type="ECO:0000256" key="3">
    <source>
        <dbReference type="ARBA" id="ARBA00022840"/>
    </source>
</evidence>
<evidence type="ECO:0000313" key="6">
    <source>
        <dbReference type="Proteomes" id="UP001339962"/>
    </source>
</evidence>
<dbReference type="EMBL" id="JARTLI010000011">
    <property type="protein sequence ID" value="MED5051762.1"/>
    <property type="molecule type" value="Genomic_DNA"/>
</dbReference>
<keyword evidence="1" id="KW-0813">Transport</keyword>
<dbReference type="PROSITE" id="PS00211">
    <property type="entry name" value="ABC_TRANSPORTER_1"/>
    <property type="match status" value="1"/>
</dbReference>
<proteinExistence type="predicted"/>
<dbReference type="InterPro" id="IPR050166">
    <property type="entry name" value="ABC_transporter_ATP-bind"/>
</dbReference>
<dbReference type="SMART" id="SM00382">
    <property type="entry name" value="AAA"/>
    <property type="match status" value="1"/>
</dbReference>
<evidence type="ECO:0000256" key="2">
    <source>
        <dbReference type="ARBA" id="ARBA00022741"/>
    </source>
</evidence>
<dbReference type="RefSeq" id="WP_082741726.1">
    <property type="nucleotide sequence ID" value="NZ_JACIDF010000009.1"/>
</dbReference>
<organism evidence="5 6">
    <name type="scientific">Anoxybacteroides rupiense</name>
    <dbReference type="NCBI Taxonomy" id="311460"/>
    <lineage>
        <taxon>Bacteria</taxon>
        <taxon>Bacillati</taxon>
        <taxon>Bacillota</taxon>
        <taxon>Bacilli</taxon>
        <taxon>Bacillales</taxon>
        <taxon>Anoxybacillaceae</taxon>
        <taxon>Anoxybacteroides</taxon>
    </lineage>
</organism>
<dbReference type="PANTHER" id="PTHR42788:SF13">
    <property type="entry name" value="ALIPHATIC SULFONATES IMPORT ATP-BINDING PROTEIN SSUB"/>
    <property type="match status" value="1"/>
</dbReference>
<protein>
    <submittedName>
        <fullName evidence="5">ABC transporter ATP-binding protein</fullName>
    </submittedName>
</protein>
<reference evidence="5 6" key="1">
    <citation type="submission" date="2023-03" db="EMBL/GenBank/DDBJ databases">
        <title>Bacillus Genome Sequencing.</title>
        <authorList>
            <person name="Dunlap C."/>
        </authorList>
    </citation>
    <scope>NUCLEOTIDE SEQUENCE [LARGE SCALE GENOMIC DNA]</scope>
    <source>
        <strain evidence="5 6">NRS-38</strain>
    </source>
</reference>
<dbReference type="InterPro" id="IPR003593">
    <property type="entry name" value="AAA+_ATPase"/>
</dbReference>
<evidence type="ECO:0000313" key="5">
    <source>
        <dbReference type="EMBL" id="MED5051762.1"/>
    </source>
</evidence>
<dbReference type="CDD" id="cd03293">
    <property type="entry name" value="ABC_NrtD_SsuB_transporters"/>
    <property type="match status" value="1"/>
</dbReference>
<dbReference type="SUPFAM" id="SSF52540">
    <property type="entry name" value="P-loop containing nucleoside triphosphate hydrolases"/>
    <property type="match status" value="1"/>
</dbReference>
<feature type="domain" description="ABC transporter" evidence="4">
    <location>
        <begin position="22"/>
        <end position="253"/>
    </location>
</feature>
<gene>
    <name evidence="5" type="ORF">P9850_07820</name>
</gene>
<keyword evidence="3 5" id="KW-0067">ATP-binding</keyword>
<dbReference type="InterPro" id="IPR017871">
    <property type="entry name" value="ABC_transporter-like_CS"/>
</dbReference>
<dbReference type="GO" id="GO:0005524">
    <property type="term" value="F:ATP binding"/>
    <property type="evidence" value="ECO:0007669"/>
    <property type="project" value="UniProtKB-KW"/>
</dbReference>
<dbReference type="InterPro" id="IPR027417">
    <property type="entry name" value="P-loop_NTPase"/>
</dbReference>
<name>A0ABD5ITX3_9BACL</name>
<comment type="caution">
    <text evidence="5">The sequence shown here is derived from an EMBL/GenBank/DDBJ whole genome shotgun (WGS) entry which is preliminary data.</text>
</comment>
<evidence type="ECO:0000256" key="1">
    <source>
        <dbReference type="ARBA" id="ARBA00022448"/>
    </source>
</evidence>
<dbReference type="AlphaFoldDB" id="A0ABD5ITX3"/>
<accession>A0ABD5ITX3</accession>
<dbReference type="PROSITE" id="PS50893">
    <property type="entry name" value="ABC_TRANSPORTER_2"/>
    <property type="match status" value="1"/>
</dbReference>
<dbReference type="InterPro" id="IPR003439">
    <property type="entry name" value="ABC_transporter-like_ATP-bd"/>
</dbReference>
<sequence length="282" mass="31649">MQTSAPTTAHSSMAHNRNPTLIELKNIRLAYSQEHHDTPILDDINLQLDADDFVCLLGPSGCGKSSLLNILAGFQTPTAGEVMIDSQPHTGPSAKVGVVFQHHNLFPWMTIAKNIEFGLKMKGVEKSERKKLVSDYLNLVGLESSAHLLPYQLSGGMKQRAAIARTLATDPQAILMDEPFSALDALTRENMQAHLLELWQKTKKCIFFITHDVEEALLLGRRILVMHANPGRMVVDLQNPLSSYRQSIQELKHLKEFHDLRSYLISAIRNKEVNSPRLGWLR</sequence>
<evidence type="ECO:0000259" key="4">
    <source>
        <dbReference type="PROSITE" id="PS50893"/>
    </source>
</evidence>
<dbReference type="Pfam" id="PF00005">
    <property type="entry name" value="ABC_tran"/>
    <property type="match status" value="1"/>
</dbReference>
<keyword evidence="2" id="KW-0547">Nucleotide-binding</keyword>
<dbReference type="Proteomes" id="UP001339962">
    <property type="component" value="Unassembled WGS sequence"/>
</dbReference>
<dbReference type="PANTHER" id="PTHR42788">
    <property type="entry name" value="TAURINE IMPORT ATP-BINDING PROTEIN-RELATED"/>
    <property type="match status" value="1"/>
</dbReference>